<dbReference type="Pfam" id="PF01840">
    <property type="entry name" value="TCL1_MTCP1"/>
    <property type="match status" value="1"/>
</dbReference>
<protein>
    <submittedName>
        <fullName evidence="3">Protein TCL1B2-like isoform X1</fullName>
    </submittedName>
</protein>
<dbReference type="PANTHER" id="PTHR14060:SF2">
    <property type="entry name" value="T-CELL LEUKEMIA_LYMPHOMA PROTEIN 1B"/>
    <property type="match status" value="1"/>
</dbReference>
<name>A0ABM2XAE7_MESAU</name>
<dbReference type="Proteomes" id="UP000886700">
    <property type="component" value="Unplaced"/>
</dbReference>
<accession>A0ABM2XAE7</accession>
<dbReference type="Gene3D" id="2.40.15.10">
    <property type="entry name" value="TCL1/MTCP1"/>
    <property type="match status" value="1"/>
</dbReference>
<dbReference type="RefSeq" id="XP_040598481.1">
    <property type="nucleotide sequence ID" value="XM_040742547.1"/>
</dbReference>
<evidence type="ECO:0000313" key="2">
    <source>
        <dbReference type="Proteomes" id="UP000886700"/>
    </source>
</evidence>
<dbReference type="GeneID" id="110339656"/>
<dbReference type="InterPro" id="IPR036672">
    <property type="entry name" value="TCL1_MTCP1_sf"/>
</dbReference>
<dbReference type="SUPFAM" id="SSF50904">
    <property type="entry name" value="Oncogene products"/>
    <property type="match status" value="1"/>
</dbReference>
<reference evidence="3" key="1">
    <citation type="submission" date="2025-08" db="UniProtKB">
        <authorList>
            <consortium name="RefSeq"/>
        </authorList>
    </citation>
    <scope>IDENTIFICATION</scope>
    <source>
        <tissue evidence="3">Liver</tissue>
    </source>
</reference>
<comment type="similarity">
    <text evidence="1">Belongs to the TCL1 family.</text>
</comment>
<evidence type="ECO:0000313" key="3">
    <source>
        <dbReference type="RefSeq" id="XP_040598481.1"/>
    </source>
</evidence>
<dbReference type="PANTHER" id="PTHR14060">
    <property type="entry name" value="PROTEIN P13 MTCP-1"/>
    <property type="match status" value="1"/>
</dbReference>
<organism evidence="2 3">
    <name type="scientific">Mesocricetus auratus</name>
    <name type="common">Golden hamster</name>
    <dbReference type="NCBI Taxonomy" id="10036"/>
    <lineage>
        <taxon>Eukaryota</taxon>
        <taxon>Metazoa</taxon>
        <taxon>Chordata</taxon>
        <taxon>Craniata</taxon>
        <taxon>Vertebrata</taxon>
        <taxon>Euteleostomi</taxon>
        <taxon>Mammalia</taxon>
        <taxon>Eutheria</taxon>
        <taxon>Euarchontoglires</taxon>
        <taxon>Glires</taxon>
        <taxon>Rodentia</taxon>
        <taxon>Myomorpha</taxon>
        <taxon>Muroidea</taxon>
        <taxon>Cricetidae</taxon>
        <taxon>Cricetinae</taxon>
        <taxon>Mesocricetus</taxon>
    </lineage>
</organism>
<proteinExistence type="inferred from homology"/>
<sequence length="161" mass="17872">MAAAPLVHPSTLISELPGYYRDENQRLWMVVGLGITPDHPSHIMPRDSIVVKLGHVGECCKELLTRFFPSFTCLPSGWQTHSMFLYIGADLSIWKLVDHYHVSSLAVPRHGSPDRQIICFHEPGCLCPKPSHFLGTAVTFLSPFASDADLTDHSSKDLSSM</sequence>
<dbReference type="InterPro" id="IPR004832">
    <property type="entry name" value="TCL1_MTCP1"/>
</dbReference>
<evidence type="ECO:0000256" key="1">
    <source>
        <dbReference type="ARBA" id="ARBA00006399"/>
    </source>
</evidence>
<keyword evidence="2" id="KW-1185">Reference proteome</keyword>
<gene>
    <name evidence="3" type="primary">LOC110339656</name>
</gene>